<feature type="region of interest" description="Disordered" evidence="6">
    <location>
        <begin position="242"/>
        <end position="339"/>
    </location>
</feature>
<organism evidence="7 8">
    <name type="scientific">Dryococelus australis</name>
    <dbReference type="NCBI Taxonomy" id="614101"/>
    <lineage>
        <taxon>Eukaryota</taxon>
        <taxon>Metazoa</taxon>
        <taxon>Ecdysozoa</taxon>
        <taxon>Arthropoda</taxon>
        <taxon>Hexapoda</taxon>
        <taxon>Insecta</taxon>
        <taxon>Pterygota</taxon>
        <taxon>Neoptera</taxon>
        <taxon>Polyneoptera</taxon>
        <taxon>Phasmatodea</taxon>
        <taxon>Verophasmatodea</taxon>
        <taxon>Anareolatae</taxon>
        <taxon>Phasmatidae</taxon>
        <taxon>Eurycanthinae</taxon>
        <taxon>Dryococelus</taxon>
    </lineage>
</organism>
<evidence type="ECO:0000256" key="5">
    <source>
        <dbReference type="ARBA" id="ARBA00023242"/>
    </source>
</evidence>
<reference evidence="7 8" key="1">
    <citation type="submission" date="2023-02" db="EMBL/GenBank/DDBJ databases">
        <title>LHISI_Scaffold_Assembly.</title>
        <authorList>
            <person name="Stuart O.P."/>
            <person name="Cleave R."/>
            <person name="Magrath M.J.L."/>
            <person name="Mikheyev A.S."/>
        </authorList>
    </citation>
    <scope>NUCLEOTIDE SEQUENCE [LARGE SCALE GENOMIC DNA]</scope>
    <source>
        <strain evidence="7">Daus_M_001</strain>
        <tissue evidence="7">Leg muscle</tissue>
    </source>
</reference>
<feature type="compositionally biased region" description="Low complexity" evidence="6">
    <location>
        <begin position="244"/>
        <end position="256"/>
    </location>
</feature>
<evidence type="ECO:0000256" key="4">
    <source>
        <dbReference type="ARBA" id="ARBA00023155"/>
    </source>
</evidence>
<keyword evidence="5" id="KW-0539">Nucleus</keyword>
<evidence type="ECO:0000256" key="2">
    <source>
        <dbReference type="ARBA" id="ARBA00022473"/>
    </source>
</evidence>
<dbReference type="PANTHER" id="PTHR45793">
    <property type="entry name" value="HOMEOBOX PROTEIN"/>
    <property type="match status" value="1"/>
</dbReference>
<comment type="subcellular location">
    <subcellularLocation>
        <location evidence="1">Nucleus</location>
    </subcellularLocation>
</comment>
<feature type="compositionally biased region" description="Gly residues" evidence="6">
    <location>
        <begin position="271"/>
        <end position="283"/>
    </location>
</feature>
<evidence type="ECO:0000256" key="6">
    <source>
        <dbReference type="SAM" id="MobiDB-lite"/>
    </source>
</evidence>
<sequence>MNFNGATGPKRLHLAGRQHTTHFMRAGVVRQAYVNRRPQNTCWWSPIRTNAVRCPLGVGAAVADRLARSHPTKTNRVQSPAGSPTDFRMWESWQTMPLVGGFSRGSHVFPVLSFRRCSIITSIILIGSQDVAVKSRPCLFPHSPFGALVYATTLDDVTVLWRVAKRSGIFLGHIDASGCRCNGELMHVFVLMEGNVNIPFNGDDKLSHMCNKFLYSSYCSRCSVVVLGVVWFKNRRAKCRQQQKQHQQQQQHQQQNGGSGGGGGDKARSTAGGGGGASGGKAKSGGVSACAKSPPPVASSSSGTPGSSTGSPPSAPPPPLAAPAPTHSPGGGYAKPLLGSPPSANPAAYNASIWSPASIDSCLDRGGGGGYSGLGAGVAQAASSNCYPPPHQNYGAYYTNMDYLGPASAMQHSQLNVSGIFDERLSNYHRLREVIIMLFGGQQPGVELGEEQGGGVVLQLGRLGPQVRRTAPRRGVATPGRLLARGRGSRKLQPRAPSSPHVPHAGPSPWFITQSRAAVAERLACSHPTKANRVQSRLGHFRFFACGNRVG</sequence>
<evidence type="ECO:0000256" key="3">
    <source>
        <dbReference type="ARBA" id="ARBA00023125"/>
    </source>
</evidence>
<dbReference type="Gene3D" id="1.10.10.60">
    <property type="entry name" value="Homeodomain-like"/>
    <property type="match status" value="1"/>
</dbReference>
<dbReference type="Proteomes" id="UP001159363">
    <property type="component" value="Chromosome 2"/>
</dbReference>
<evidence type="ECO:0000313" key="7">
    <source>
        <dbReference type="EMBL" id="KAJ8891850.1"/>
    </source>
</evidence>
<dbReference type="EMBL" id="JARBHB010000002">
    <property type="protein sequence ID" value="KAJ8891850.1"/>
    <property type="molecule type" value="Genomic_DNA"/>
</dbReference>
<feature type="region of interest" description="Disordered" evidence="6">
    <location>
        <begin position="485"/>
        <end position="509"/>
    </location>
</feature>
<evidence type="ECO:0000256" key="1">
    <source>
        <dbReference type="ARBA" id="ARBA00004123"/>
    </source>
</evidence>
<keyword evidence="8" id="KW-1185">Reference proteome</keyword>
<protein>
    <submittedName>
        <fullName evidence="7">Uncharacterized protein</fullName>
    </submittedName>
</protein>
<dbReference type="PANTHER" id="PTHR45793:SF5">
    <property type="entry name" value="HOMEOTIC PROTEIN OCELLILESS"/>
    <property type="match status" value="1"/>
</dbReference>
<gene>
    <name evidence="7" type="ORF">PR048_004404</name>
</gene>
<accession>A0ABQ9I6C8</accession>
<keyword evidence="4" id="KW-0371">Homeobox</keyword>
<evidence type="ECO:0000313" key="8">
    <source>
        <dbReference type="Proteomes" id="UP001159363"/>
    </source>
</evidence>
<keyword evidence="2" id="KW-0217">Developmental protein</keyword>
<name>A0ABQ9I6C8_9NEOP</name>
<feature type="compositionally biased region" description="Pro residues" evidence="6">
    <location>
        <begin position="313"/>
        <end position="322"/>
    </location>
</feature>
<feature type="compositionally biased region" description="Low complexity" evidence="6">
    <location>
        <begin position="284"/>
        <end position="312"/>
    </location>
</feature>
<proteinExistence type="predicted"/>
<keyword evidence="3" id="KW-0238">DNA-binding</keyword>
<comment type="caution">
    <text evidence="7">The sequence shown here is derived from an EMBL/GenBank/DDBJ whole genome shotgun (WGS) entry which is preliminary data.</text>
</comment>